<gene>
    <name evidence="2" type="ORF">JQ619_33595</name>
</gene>
<evidence type="ECO:0000259" key="1">
    <source>
        <dbReference type="Pfam" id="PF01425"/>
    </source>
</evidence>
<dbReference type="Pfam" id="PF01425">
    <property type="entry name" value="Amidase"/>
    <property type="match status" value="1"/>
</dbReference>
<dbReference type="InterPro" id="IPR036928">
    <property type="entry name" value="AS_sf"/>
</dbReference>
<name>A0ABS5GH80_9BRAD</name>
<dbReference type="GO" id="GO:0004040">
    <property type="term" value="F:amidase activity"/>
    <property type="evidence" value="ECO:0007669"/>
    <property type="project" value="UniProtKB-EC"/>
</dbReference>
<reference evidence="3" key="1">
    <citation type="journal article" date="2021" name="ISME J.">
        <title>Evolutionary origin and ecological implication of a unique nif island in free-living Bradyrhizobium lineages.</title>
        <authorList>
            <person name="Tao J."/>
        </authorList>
    </citation>
    <scope>NUCLEOTIDE SEQUENCE [LARGE SCALE GENOMIC DNA]</scope>
    <source>
        <strain evidence="3">SZCCT0094</strain>
    </source>
</reference>
<dbReference type="SUPFAM" id="SSF75304">
    <property type="entry name" value="Amidase signature (AS) enzymes"/>
    <property type="match status" value="1"/>
</dbReference>
<keyword evidence="3" id="KW-1185">Reference proteome</keyword>
<evidence type="ECO:0000313" key="3">
    <source>
        <dbReference type="Proteomes" id="UP001314635"/>
    </source>
</evidence>
<dbReference type="InterPro" id="IPR023631">
    <property type="entry name" value="Amidase_dom"/>
</dbReference>
<comment type="caution">
    <text evidence="2">The sequence shown here is derived from an EMBL/GenBank/DDBJ whole genome shotgun (WGS) entry which is preliminary data.</text>
</comment>
<dbReference type="NCBIfam" id="NF004816">
    <property type="entry name" value="PRK06170.1"/>
    <property type="match status" value="1"/>
</dbReference>
<organism evidence="2 3">
    <name type="scientific">Bradyrhizobium denitrificans</name>
    <dbReference type="NCBI Taxonomy" id="2734912"/>
    <lineage>
        <taxon>Bacteria</taxon>
        <taxon>Pseudomonadati</taxon>
        <taxon>Pseudomonadota</taxon>
        <taxon>Alphaproteobacteria</taxon>
        <taxon>Hyphomicrobiales</taxon>
        <taxon>Nitrobacteraceae</taxon>
        <taxon>Bradyrhizobium</taxon>
    </lineage>
</organism>
<sequence length="485" mass="51977">MTNTHYLSATAQLKMLAERRISATELLDLHLDRVQRLNPECNVVVALDEEGARRSARAADEAIARNPTAGRLLGLPMTIKDSFAVTGMAVTCGMEEFRDYRPQRDAAAVARIRANGAVIFGKTNVPAAAKDHQSYNTLFGLSRNPWDLTRTVGGSSGGSAAALAAGFTPLELGSDIGGSIRVPSHFCGVYGHKSSYGLIDIAGHLPPPPGHVAPSGLSVVGPLARSAEDLELLFDILLGPAEIERAGAELRLPAPRHDDLKSFRVGVWTDAFPLDPGYAAAIDQLVGRLRRCGVQVDEAARPAIDAAASHRAYIQTLFGIIGAGLPPSAKEALFAEGDAAEAGSYPRQVADAIRQPLQSYLAIREERHRLRQAWSYFFADYDILICPVTPTVAFPHDVERSDFAAQFVRTLAVGDRRIPYLDNLAWPGLATVAYLPATAMPTGALVGSVPAGVQIIGPFLGDRTTLRFARLVERELGSFQAPPGY</sequence>
<evidence type="ECO:0000313" key="2">
    <source>
        <dbReference type="EMBL" id="MBR1140700.1"/>
    </source>
</evidence>
<dbReference type="Proteomes" id="UP001314635">
    <property type="component" value="Unassembled WGS sequence"/>
</dbReference>
<dbReference type="EC" id="3.5.1.4" evidence="2"/>
<feature type="domain" description="Amidase" evidence="1">
    <location>
        <begin position="25"/>
        <end position="466"/>
    </location>
</feature>
<dbReference type="EMBL" id="JAFCLK010000045">
    <property type="protein sequence ID" value="MBR1140700.1"/>
    <property type="molecule type" value="Genomic_DNA"/>
</dbReference>
<dbReference type="PANTHER" id="PTHR43372">
    <property type="entry name" value="FATTY-ACID AMIDE HYDROLASE"/>
    <property type="match status" value="1"/>
</dbReference>
<proteinExistence type="predicted"/>
<dbReference type="Gene3D" id="3.90.1300.10">
    <property type="entry name" value="Amidase signature (AS) domain"/>
    <property type="match status" value="1"/>
</dbReference>
<dbReference type="InterPro" id="IPR052739">
    <property type="entry name" value="FAAH2"/>
</dbReference>
<accession>A0ABS5GH80</accession>
<dbReference type="PANTHER" id="PTHR43372:SF4">
    <property type="entry name" value="FATTY-ACID AMIDE HYDROLASE 2"/>
    <property type="match status" value="1"/>
</dbReference>
<dbReference type="RefSeq" id="WP_172238001.1">
    <property type="nucleotide sequence ID" value="NZ_JABFDP010000017.1"/>
</dbReference>
<keyword evidence="2" id="KW-0378">Hydrolase</keyword>
<protein>
    <submittedName>
        <fullName evidence="2">Amidase</fullName>
        <ecNumber evidence="2">3.5.1.4</ecNumber>
    </submittedName>
</protein>